<dbReference type="EMBL" id="CP158165">
    <property type="protein sequence ID" value="XBV24830.1"/>
    <property type="molecule type" value="Genomic_DNA"/>
</dbReference>
<name>A0AAU7TDC1_9ACTN</name>
<gene>
    <name evidence="2" type="ORF">ABN611_00120</name>
</gene>
<dbReference type="Pfam" id="PF09509">
    <property type="entry name" value="Hypoth_Ymh"/>
    <property type="match status" value="1"/>
</dbReference>
<organism evidence="2">
    <name type="scientific">Kribbella sp. HUAS MG21</name>
    <dbReference type="NCBI Taxonomy" id="3160966"/>
    <lineage>
        <taxon>Bacteria</taxon>
        <taxon>Bacillati</taxon>
        <taxon>Actinomycetota</taxon>
        <taxon>Actinomycetes</taxon>
        <taxon>Propionibacteriales</taxon>
        <taxon>Kribbellaceae</taxon>
        <taxon>Kribbella</taxon>
    </lineage>
</organism>
<dbReference type="AlphaFoldDB" id="A0AAU7TDC1"/>
<dbReference type="RefSeq" id="WP_350277646.1">
    <property type="nucleotide sequence ID" value="NZ_CP158165.1"/>
</dbReference>
<protein>
    <submittedName>
        <fullName evidence="2">TIGR02391 family protein</fullName>
    </submittedName>
</protein>
<feature type="domain" description="Conserved hypothetical protein CHP02391" evidence="1">
    <location>
        <begin position="108"/>
        <end position="228"/>
    </location>
</feature>
<sequence>MDGEWMQEQLTRYLYLADTYDAELRDAAYESVSSEAQRLNDEATMLLPTIERILTALDVMPETGLLPPAYRGSNETPRWIKQGLGILRDRDEWSARLAPQAPILAAEGFHPLVWEAAAPLWDADPVAAVETAAKWLTASIQQKAGSKLPDRELVIDVFSPKPNKGRTRLWFPGDPEDRTWKSRQEGLHYLSTGAYSGIRNIAAHSHDPGWSEHEALEYLAVLSTVARWSDETTVVNPS</sequence>
<dbReference type="InterPro" id="IPR012654">
    <property type="entry name" value="CHP02391"/>
</dbReference>
<accession>A0AAU7TDC1</accession>
<evidence type="ECO:0000259" key="1">
    <source>
        <dbReference type="Pfam" id="PF09509"/>
    </source>
</evidence>
<proteinExistence type="predicted"/>
<reference evidence="2" key="1">
    <citation type="submission" date="2024-06" db="EMBL/GenBank/DDBJ databases">
        <title>Kribbella sp. strain HUAS MG21 genome sequences.</title>
        <authorList>
            <person name="Mo P."/>
        </authorList>
    </citation>
    <scope>NUCLEOTIDE SEQUENCE</scope>
    <source>
        <strain evidence="2">HUAS MG21</strain>
    </source>
</reference>
<evidence type="ECO:0000313" key="2">
    <source>
        <dbReference type="EMBL" id="XBV24830.1"/>
    </source>
</evidence>